<keyword evidence="2" id="KW-1185">Reference proteome</keyword>
<dbReference type="EMBL" id="SDMP01000011">
    <property type="protein sequence ID" value="RYR28617.1"/>
    <property type="molecule type" value="Genomic_DNA"/>
</dbReference>
<gene>
    <name evidence="1" type="ORF">Ahy_B01g052762</name>
</gene>
<organism evidence="1 2">
    <name type="scientific">Arachis hypogaea</name>
    <name type="common">Peanut</name>
    <dbReference type="NCBI Taxonomy" id="3818"/>
    <lineage>
        <taxon>Eukaryota</taxon>
        <taxon>Viridiplantae</taxon>
        <taxon>Streptophyta</taxon>
        <taxon>Embryophyta</taxon>
        <taxon>Tracheophyta</taxon>
        <taxon>Spermatophyta</taxon>
        <taxon>Magnoliopsida</taxon>
        <taxon>eudicotyledons</taxon>
        <taxon>Gunneridae</taxon>
        <taxon>Pentapetalae</taxon>
        <taxon>rosids</taxon>
        <taxon>fabids</taxon>
        <taxon>Fabales</taxon>
        <taxon>Fabaceae</taxon>
        <taxon>Papilionoideae</taxon>
        <taxon>50 kb inversion clade</taxon>
        <taxon>dalbergioids sensu lato</taxon>
        <taxon>Dalbergieae</taxon>
        <taxon>Pterocarpus clade</taxon>
        <taxon>Arachis</taxon>
    </lineage>
</organism>
<dbReference type="AlphaFoldDB" id="A0A445AQA0"/>
<protein>
    <submittedName>
        <fullName evidence="1">Uncharacterized protein</fullName>
    </submittedName>
</protein>
<comment type="caution">
    <text evidence="1">The sequence shown here is derived from an EMBL/GenBank/DDBJ whole genome shotgun (WGS) entry which is preliminary data.</text>
</comment>
<name>A0A445AQA0_ARAHY</name>
<proteinExistence type="predicted"/>
<dbReference type="Proteomes" id="UP000289738">
    <property type="component" value="Chromosome B01"/>
</dbReference>
<evidence type="ECO:0000313" key="2">
    <source>
        <dbReference type="Proteomes" id="UP000289738"/>
    </source>
</evidence>
<evidence type="ECO:0000313" key="1">
    <source>
        <dbReference type="EMBL" id="RYR28617.1"/>
    </source>
</evidence>
<accession>A0A445AQA0</accession>
<sequence>MVADIQSKFNYIISYRKTWLAKQNLIAKIIGAFASIVYGNVDAIPAYRGSEVEEGIKIMRRESLNFHPCIKGF</sequence>
<reference evidence="1 2" key="1">
    <citation type="submission" date="2019-01" db="EMBL/GenBank/DDBJ databases">
        <title>Sequencing of cultivated peanut Arachis hypogaea provides insights into genome evolution and oil improvement.</title>
        <authorList>
            <person name="Chen X."/>
        </authorList>
    </citation>
    <scope>NUCLEOTIDE SEQUENCE [LARGE SCALE GENOMIC DNA]</scope>
    <source>
        <strain evidence="2">cv. Fuhuasheng</strain>
        <tissue evidence="1">Leaves</tissue>
    </source>
</reference>